<evidence type="ECO:0000256" key="3">
    <source>
        <dbReference type="ARBA" id="ARBA00012367"/>
    </source>
</evidence>
<dbReference type="Proteomes" id="UP000432715">
    <property type="component" value="Unassembled WGS sequence"/>
</dbReference>
<organism evidence="9 10">
    <name type="scientific">Alkaliphilus pronyensis</name>
    <dbReference type="NCBI Taxonomy" id="1482732"/>
    <lineage>
        <taxon>Bacteria</taxon>
        <taxon>Bacillati</taxon>
        <taxon>Bacillota</taxon>
        <taxon>Clostridia</taxon>
        <taxon>Peptostreptococcales</taxon>
        <taxon>Natronincolaceae</taxon>
        <taxon>Alkaliphilus</taxon>
    </lineage>
</organism>
<dbReference type="InterPro" id="IPR019491">
    <property type="entry name" value="Lipoate_protein_ligase_C"/>
</dbReference>
<comment type="caution">
    <text evidence="9">The sequence shown here is derived from an EMBL/GenBank/DDBJ whole genome shotgun (WGS) entry which is preliminary data.</text>
</comment>
<dbReference type="CDD" id="cd16443">
    <property type="entry name" value="LplA"/>
    <property type="match status" value="1"/>
</dbReference>
<dbReference type="AlphaFoldDB" id="A0A6I0FB22"/>
<feature type="domain" description="BPL/LPL catalytic" evidence="8">
    <location>
        <begin position="26"/>
        <end position="213"/>
    </location>
</feature>
<dbReference type="Gene3D" id="3.30.390.50">
    <property type="entry name" value="CO dehydrogenase flavoprotein, C-terminal domain"/>
    <property type="match status" value="1"/>
</dbReference>
<keyword evidence="6" id="KW-0067">ATP-binding</keyword>
<protein>
    <recommendedName>
        <fullName evidence="3">lipoate--protein ligase</fullName>
        <ecNumber evidence="3">6.3.1.20</ecNumber>
    </recommendedName>
</protein>
<evidence type="ECO:0000256" key="7">
    <source>
        <dbReference type="ARBA" id="ARBA00048037"/>
    </source>
</evidence>
<dbReference type="PROSITE" id="PS51733">
    <property type="entry name" value="BPL_LPL_CATALYTIC"/>
    <property type="match status" value="1"/>
</dbReference>
<comment type="catalytic activity">
    <reaction evidence="7">
        <text>L-lysyl-[lipoyl-carrier protein] + (R)-lipoate + ATP = N(6)-[(R)-lipoyl]-L-lysyl-[lipoyl-carrier protein] + AMP + diphosphate + H(+)</text>
        <dbReference type="Rhea" id="RHEA:49288"/>
        <dbReference type="Rhea" id="RHEA-COMP:10500"/>
        <dbReference type="Rhea" id="RHEA-COMP:10502"/>
        <dbReference type="ChEBI" id="CHEBI:15378"/>
        <dbReference type="ChEBI" id="CHEBI:29969"/>
        <dbReference type="ChEBI" id="CHEBI:30616"/>
        <dbReference type="ChEBI" id="CHEBI:33019"/>
        <dbReference type="ChEBI" id="CHEBI:83088"/>
        <dbReference type="ChEBI" id="CHEBI:83099"/>
        <dbReference type="ChEBI" id="CHEBI:456215"/>
        <dbReference type="EC" id="6.3.1.20"/>
    </reaction>
</comment>
<dbReference type="NCBIfam" id="TIGR00545">
    <property type="entry name" value="lipoyltrans"/>
    <property type="match status" value="1"/>
</dbReference>
<evidence type="ECO:0000313" key="10">
    <source>
        <dbReference type="Proteomes" id="UP000432715"/>
    </source>
</evidence>
<dbReference type="EC" id="6.3.1.20" evidence="3"/>
<dbReference type="SUPFAM" id="SSF82649">
    <property type="entry name" value="SufE/NifU"/>
    <property type="match status" value="1"/>
</dbReference>
<keyword evidence="4 9" id="KW-0436">Ligase</keyword>
<evidence type="ECO:0000256" key="4">
    <source>
        <dbReference type="ARBA" id="ARBA00022598"/>
    </source>
</evidence>
<gene>
    <name evidence="9" type="ORF">F8154_07765</name>
</gene>
<reference evidence="9 10" key="1">
    <citation type="submission" date="2019-10" db="EMBL/GenBank/DDBJ databases">
        <title>Alkaliphilus serpentinus sp. nov. and Alkaliphilus pronyensis sp. nov., two novel anaerobic alkaliphilic species isolated from the serpentinized-hosted hydrothermal field of the Prony Bay (New Caledonia).</title>
        <authorList>
            <person name="Postec A."/>
        </authorList>
    </citation>
    <scope>NUCLEOTIDE SEQUENCE [LARGE SCALE GENOMIC DNA]</scope>
    <source>
        <strain evidence="9 10">LacV</strain>
    </source>
</reference>
<dbReference type="UniPathway" id="UPA00537">
    <property type="reaction ID" value="UER00594"/>
</dbReference>
<dbReference type="EMBL" id="WBZC01000024">
    <property type="protein sequence ID" value="KAB3534875.1"/>
    <property type="molecule type" value="Genomic_DNA"/>
</dbReference>
<evidence type="ECO:0000256" key="1">
    <source>
        <dbReference type="ARBA" id="ARBA00005085"/>
    </source>
</evidence>
<evidence type="ECO:0000313" key="9">
    <source>
        <dbReference type="EMBL" id="KAB3534875.1"/>
    </source>
</evidence>
<dbReference type="InterPro" id="IPR045864">
    <property type="entry name" value="aa-tRNA-synth_II/BPL/LPL"/>
</dbReference>
<proteinExistence type="predicted"/>
<dbReference type="Pfam" id="PF10437">
    <property type="entry name" value="Lip_prot_lig_C"/>
    <property type="match status" value="1"/>
</dbReference>
<comment type="pathway">
    <text evidence="1">Protein modification; protein lipoylation via exogenous pathway; protein N(6)-(lipoyl)lysine from lipoate: step 2/2.</text>
</comment>
<dbReference type="SUPFAM" id="SSF55681">
    <property type="entry name" value="Class II aaRS and biotin synthetases"/>
    <property type="match status" value="1"/>
</dbReference>
<comment type="pathway">
    <text evidence="2">Protein modification; protein lipoylation via exogenous pathway; protein N(6)-(lipoyl)lysine from lipoate: step 1/2.</text>
</comment>
<dbReference type="FunFam" id="3.30.930.10:FF:000072">
    <property type="entry name" value="Lipoate--protein ligase"/>
    <property type="match status" value="1"/>
</dbReference>
<evidence type="ECO:0000259" key="8">
    <source>
        <dbReference type="PROSITE" id="PS51733"/>
    </source>
</evidence>
<dbReference type="PANTHER" id="PTHR12561">
    <property type="entry name" value="LIPOATE-PROTEIN LIGASE"/>
    <property type="match status" value="1"/>
</dbReference>
<dbReference type="Pfam" id="PF21948">
    <property type="entry name" value="LplA-B_cat"/>
    <property type="match status" value="1"/>
</dbReference>
<evidence type="ECO:0000256" key="2">
    <source>
        <dbReference type="ARBA" id="ARBA00005124"/>
    </source>
</evidence>
<dbReference type="GO" id="GO:0005524">
    <property type="term" value="F:ATP binding"/>
    <property type="evidence" value="ECO:0007669"/>
    <property type="project" value="UniProtKB-KW"/>
</dbReference>
<dbReference type="GO" id="GO:0005737">
    <property type="term" value="C:cytoplasm"/>
    <property type="evidence" value="ECO:0007669"/>
    <property type="project" value="TreeGrafter"/>
</dbReference>
<dbReference type="InterPro" id="IPR004143">
    <property type="entry name" value="BPL_LPL_catalytic"/>
</dbReference>
<keyword evidence="10" id="KW-1185">Reference proteome</keyword>
<name>A0A6I0FB22_9FIRM</name>
<dbReference type="GO" id="GO:0017118">
    <property type="term" value="F:lipoyltransferase activity"/>
    <property type="evidence" value="ECO:0007669"/>
    <property type="project" value="TreeGrafter"/>
</dbReference>
<accession>A0A6I0FB22</accession>
<dbReference type="GO" id="GO:0009249">
    <property type="term" value="P:protein lipoylation"/>
    <property type="evidence" value="ECO:0007669"/>
    <property type="project" value="InterPro"/>
</dbReference>
<dbReference type="RefSeq" id="WP_151861045.1">
    <property type="nucleotide sequence ID" value="NZ_WBZC01000024.1"/>
</dbReference>
<evidence type="ECO:0000256" key="6">
    <source>
        <dbReference type="ARBA" id="ARBA00022840"/>
    </source>
</evidence>
<dbReference type="Gene3D" id="3.30.930.10">
    <property type="entry name" value="Bira Bifunctional Protein, Domain 2"/>
    <property type="match status" value="1"/>
</dbReference>
<evidence type="ECO:0000256" key="5">
    <source>
        <dbReference type="ARBA" id="ARBA00022741"/>
    </source>
</evidence>
<keyword evidence="5" id="KW-0547">Nucleotide-binding</keyword>
<dbReference type="OrthoDB" id="9788148at2"/>
<sequence length="330" mass="38008">MIRIQNKSTDPHFNLALEEYALKNMNIDDSIIILWQNEPSVIVGRNQNTIEEINNRFIKDNNINVVRRLSGGGAVYHDLGNLNFTFITNRGRESTKNFESFTRPVIETLKQLGAPAEFSGRNDITIDGKKFSGNAQYTYKNKLLHHGTILFNSDLTVVQEALNVQADKIESKGIKSVKSRVINILPYLNKPLALKEFVEILANNMFTHYNQQPKEYTLTDKDIEAIQALMDERYKKWEWNFGESPAFTIQKKRRFSGGSIDIRLNVKDGIIKDCKIFGDYFGELDTNDLTNQMLNLKFNEAAIATLLDKVEFSQYFTHINRDEFLDCLFN</sequence>
<dbReference type="InterPro" id="IPR004562">
    <property type="entry name" value="LipoylTrfase_LipoateP_Ligase"/>
</dbReference>
<dbReference type="PANTHER" id="PTHR12561:SF3">
    <property type="entry name" value="LIPOYLTRANSFERASE 1, MITOCHONDRIAL"/>
    <property type="match status" value="1"/>
</dbReference>
<dbReference type="GO" id="GO:0016979">
    <property type="term" value="F:lipoate-protein ligase activity"/>
    <property type="evidence" value="ECO:0007669"/>
    <property type="project" value="UniProtKB-EC"/>
</dbReference>